<dbReference type="STRING" id="1002526.SAMN05216578_101391"/>
<dbReference type="CDD" id="cd06225">
    <property type="entry name" value="HAMP"/>
    <property type="match status" value="1"/>
</dbReference>
<evidence type="ECO:0000313" key="11">
    <source>
        <dbReference type="EMBL" id="MDX9687102.1"/>
    </source>
</evidence>
<evidence type="ECO:0000256" key="8">
    <source>
        <dbReference type="SAM" id="Phobius"/>
    </source>
</evidence>
<protein>
    <submittedName>
        <fullName evidence="12">Methyl-accepting chemotaxis protein</fullName>
    </submittedName>
</protein>
<dbReference type="PANTHER" id="PTHR32089:SF119">
    <property type="entry name" value="METHYL-ACCEPTING CHEMOTAXIS PROTEIN CTPL"/>
    <property type="match status" value="1"/>
</dbReference>
<feature type="domain" description="HAMP" evidence="10">
    <location>
        <begin position="348"/>
        <end position="394"/>
    </location>
</feature>
<dbReference type="RefSeq" id="WP_090536433.1">
    <property type="nucleotide sequence ID" value="NZ_FOYD01000001.1"/>
</dbReference>
<dbReference type="GO" id="GO:0016020">
    <property type="term" value="C:membrane"/>
    <property type="evidence" value="ECO:0007669"/>
    <property type="project" value="UniProtKB-SubCell"/>
</dbReference>
<evidence type="ECO:0000259" key="9">
    <source>
        <dbReference type="PROSITE" id="PS50111"/>
    </source>
</evidence>
<evidence type="ECO:0000256" key="4">
    <source>
        <dbReference type="ARBA" id="ARBA00023136"/>
    </source>
</evidence>
<proteinExistence type="inferred from homology"/>
<evidence type="ECO:0000313" key="13">
    <source>
        <dbReference type="Proteomes" id="UP000242815"/>
    </source>
</evidence>
<feature type="domain" description="Methyl-accepting transducer" evidence="9">
    <location>
        <begin position="399"/>
        <end position="635"/>
    </location>
</feature>
<dbReference type="PROSITE" id="PS50111">
    <property type="entry name" value="CHEMOTAXIS_TRANSDUC_2"/>
    <property type="match status" value="1"/>
</dbReference>
<dbReference type="Gene3D" id="1.10.287.950">
    <property type="entry name" value="Methyl-accepting chemotaxis protein"/>
    <property type="match status" value="1"/>
</dbReference>
<keyword evidence="14" id="KW-1185">Reference proteome</keyword>
<feature type="transmembrane region" description="Helical" evidence="8">
    <location>
        <begin position="321"/>
        <end position="342"/>
    </location>
</feature>
<keyword evidence="2 8" id="KW-0812">Transmembrane</keyword>
<comment type="similarity">
    <text evidence="6">Belongs to the methyl-accepting chemotaxis (MCP) protein family.</text>
</comment>
<evidence type="ECO:0000256" key="7">
    <source>
        <dbReference type="PROSITE-ProRule" id="PRU00284"/>
    </source>
</evidence>
<keyword evidence="3 8" id="KW-1133">Transmembrane helix</keyword>
<feature type="transmembrane region" description="Helical" evidence="8">
    <location>
        <begin position="17"/>
        <end position="40"/>
    </location>
</feature>
<dbReference type="PROSITE" id="PS50885">
    <property type="entry name" value="HAMP"/>
    <property type="match status" value="1"/>
</dbReference>
<dbReference type="Pfam" id="PF00672">
    <property type="entry name" value="HAMP"/>
    <property type="match status" value="1"/>
</dbReference>
<evidence type="ECO:0000256" key="1">
    <source>
        <dbReference type="ARBA" id="ARBA00004141"/>
    </source>
</evidence>
<gene>
    <name evidence="11" type="ORF">RED13_001524</name>
    <name evidence="12" type="ORF">SAMN05216578_101391</name>
</gene>
<keyword evidence="4 8" id="KW-0472">Membrane</keyword>
<evidence type="ECO:0000313" key="14">
    <source>
        <dbReference type="Proteomes" id="UP001281217"/>
    </source>
</evidence>
<dbReference type="Proteomes" id="UP000242815">
    <property type="component" value="Unassembled WGS sequence"/>
</dbReference>
<dbReference type="FunFam" id="1.10.287.950:FF:000001">
    <property type="entry name" value="Methyl-accepting chemotaxis sensory transducer"/>
    <property type="match status" value="1"/>
</dbReference>
<dbReference type="InterPro" id="IPR003660">
    <property type="entry name" value="HAMP_dom"/>
</dbReference>
<dbReference type="PANTHER" id="PTHR32089">
    <property type="entry name" value="METHYL-ACCEPTING CHEMOTAXIS PROTEIN MCPB"/>
    <property type="match status" value="1"/>
</dbReference>
<reference evidence="14" key="2">
    <citation type="submission" date="2023-07" db="EMBL/GenBank/DDBJ databases">
        <authorList>
            <person name="de Witt J."/>
        </authorList>
    </citation>
    <scope>NUCLEOTIDE SEQUENCE [LARGE SCALE GENOMIC DNA]</scope>
    <source>
        <strain evidence="14">FZJ</strain>
    </source>
</reference>
<dbReference type="SMART" id="SM00304">
    <property type="entry name" value="HAMP"/>
    <property type="match status" value="2"/>
</dbReference>
<sequence length="671" mass="73054">MNSLLAPAMALMNRLSYAWKFCLISALCFIPLVVVSGLLVHQAWDRVQASRHALDSMHILRQLVQLIPDAERVRGLDIAAFHLGVGDEGAVLEQRSQEVRQRIISGLQAVVIEGNSAEARELNEQRDALVAAYRETATASLRNRGQMSTQAHVDLLSLLTFSAAYSGLSHDYDRDVRQLMDLLVNHAPQVTSTVGLGRATGAYSIGLGYLNSDASRYMDYVLEEIQRLGGQYVQAQAVLQQPSLQSLRASAAASVESLERVAEIFEEQVILASSFDDTWDDFFQTVTLEMNKTYDFSHAVLDHLQQALDQRLSAGNRSMTLLVTALAVIMVLIIWLYLGFYFSTRQTIGELSLVMRQVAAGDMTGRVRVASRDELGALAQELNGSLERIQSLIQHVRRTSGQVHDQSAQVVSISSESSQAVDAQRNQIEQVATAMNEMAATSQEVARSAALAATNAEQVNQETLSGRRMVEASVDGIEKLAQEIENSVKVINNLAEDSASISRVLDVIKGVAEQTNLLALNAAIEAARAGEQGRGFAVVADEVRTLAQRTQQSTQEIEQMIARLQEGVGAAVKAMGSSHGMTGEAVDSSLKVQAALDNILRAVTQIVDQSQQIASAAEQQTAVSHDIDKSIVEINHSGERTAEGARRTEQASSRMGELVSELQKLISTFRV</sequence>
<dbReference type="SUPFAM" id="SSF58104">
    <property type="entry name" value="Methyl-accepting chemotaxis protein (MCP) signaling domain"/>
    <property type="match status" value="1"/>
</dbReference>
<dbReference type="InterPro" id="IPR004089">
    <property type="entry name" value="MCPsignal_dom"/>
</dbReference>
<reference evidence="11" key="3">
    <citation type="submission" date="2024-05" db="EMBL/GenBank/DDBJ databases">
        <authorList>
            <person name="de Witt J."/>
        </authorList>
    </citation>
    <scope>NUCLEOTIDE SEQUENCE</scope>
    <source>
        <strain evidence="11">FZJ</strain>
    </source>
</reference>
<dbReference type="PRINTS" id="PR00260">
    <property type="entry name" value="CHEMTRNSDUCR"/>
</dbReference>
<evidence type="ECO:0000256" key="2">
    <source>
        <dbReference type="ARBA" id="ARBA00022692"/>
    </source>
</evidence>
<dbReference type="GO" id="GO:0006935">
    <property type="term" value="P:chemotaxis"/>
    <property type="evidence" value="ECO:0007669"/>
    <property type="project" value="InterPro"/>
</dbReference>
<dbReference type="GO" id="GO:0007165">
    <property type="term" value="P:signal transduction"/>
    <property type="evidence" value="ECO:0007669"/>
    <property type="project" value="UniProtKB-KW"/>
</dbReference>
<evidence type="ECO:0000256" key="5">
    <source>
        <dbReference type="ARBA" id="ARBA00023224"/>
    </source>
</evidence>
<evidence type="ECO:0000313" key="12">
    <source>
        <dbReference type="EMBL" id="SFQ61184.1"/>
    </source>
</evidence>
<dbReference type="SMART" id="SM00283">
    <property type="entry name" value="MA"/>
    <property type="match status" value="1"/>
</dbReference>
<comment type="subcellular location">
    <subcellularLocation>
        <location evidence="1">Membrane</location>
        <topology evidence="1">Multi-pass membrane protein</topology>
    </subcellularLocation>
</comment>
<accession>A0A1I5ZXH9</accession>
<organism evidence="12 13">
    <name type="scientific">Halopseudomonas formosensis</name>
    <dbReference type="NCBI Taxonomy" id="1002526"/>
    <lineage>
        <taxon>Bacteria</taxon>
        <taxon>Pseudomonadati</taxon>
        <taxon>Pseudomonadota</taxon>
        <taxon>Gammaproteobacteria</taxon>
        <taxon>Pseudomonadales</taxon>
        <taxon>Pseudomonadaceae</taxon>
        <taxon>Halopseudomonas</taxon>
    </lineage>
</organism>
<dbReference type="EMBL" id="JAVRDO010000004">
    <property type="protein sequence ID" value="MDX9687102.1"/>
    <property type="molecule type" value="Genomic_DNA"/>
</dbReference>
<dbReference type="GO" id="GO:0004888">
    <property type="term" value="F:transmembrane signaling receptor activity"/>
    <property type="evidence" value="ECO:0007669"/>
    <property type="project" value="InterPro"/>
</dbReference>
<name>A0A1I5ZXH9_9GAMM</name>
<dbReference type="CDD" id="cd11386">
    <property type="entry name" value="MCP_signal"/>
    <property type="match status" value="1"/>
</dbReference>
<dbReference type="InterPro" id="IPR004090">
    <property type="entry name" value="Chemotax_Me-accpt_rcpt"/>
</dbReference>
<dbReference type="Pfam" id="PF00015">
    <property type="entry name" value="MCPsignal"/>
    <property type="match status" value="1"/>
</dbReference>
<evidence type="ECO:0000259" key="10">
    <source>
        <dbReference type="PROSITE" id="PS50885"/>
    </source>
</evidence>
<evidence type="ECO:0000256" key="3">
    <source>
        <dbReference type="ARBA" id="ARBA00022989"/>
    </source>
</evidence>
<evidence type="ECO:0000256" key="6">
    <source>
        <dbReference type="ARBA" id="ARBA00029447"/>
    </source>
</evidence>
<dbReference type="Proteomes" id="UP001281217">
    <property type="component" value="Unassembled WGS sequence"/>
</dbReference>
<dbReference type="EMBL" id="FOYD01000001">
    <property type="protein sequence ID" value="SFQ61184.1"/>
    <property type="molecule type" value="Genomic_DNA"/>
</dbReference>
<reference evidence="12 13" key="1">
    <citation type="submission" date="2016-10" db="EMBL/GenBank/DDBJ databases">
        <authorList>
            <person name="de Groot N.N."/>
        </authorList>
    </citation>
    <scope>NUCLEOTIDE SEQUENCE [LARGE SCALE GENOMIC DNA]</scope>
    <source>
        <strain evidence="12 13">JCM 18415</strain>
    </source>
</reference>
<dbReference type="OrthoDB" id="5694686at2"/>
<dbReference type="AlphaFoldDB" id="A0A1I5ZXH9"/>
<keyword evidence="5 7" id="KW-0807">Transducer</keyword>